<dbReference type="GO" id="GO:0005829">
    <property type="term" value="C:cytosol"/>
    <property type="evidence" value="ECO:0007669"/>
    <property type="project" value="TreeGrafter"/>
</dbReference>
<dbReference type="HAMAP" id="MF_00182">
    <property type="entry name" value="Formyl_trans"/>
    <property type="match status" value="1"/>
</dbReference>
<dbReference type="PANTHER" id="PTHR11138:SF5">
    <property type="entry name" value="METHIONYL-TRNA FORMYLTRANSFERASE, MITOCHONDRIAL"/>
    <property type="match status" value="1"/>
</dbReference>
<evidence type="ECO:0000259" key="6">
    <source>
        <dbReference type="Pfam" id="PF00551"/>
    </source>
</evidence>
<name>A0A0G0WD46_9BACT</name>
<dbReference type="Pfam" id="PF00551">
    <property type="entry name" value="Formyl_trans_N"/>
    <property type="match status" value="1"/>
</dbReference>
<dbReference type="InterPro" id="IPR036477">
    <property type="entry name" value="Formyl_transf_N_sf"/>
</dbReference>
<dbReference type="PATRIC" id="fig|1618424.3.peg.1054"/>
<dbReference type="PROSITE" id="PS00373">
    <property type="entry name" value="GART"/>
    <property type="match status" value="1"/>
</dbReference>
<dbReference type="InterPro" id="IPR005794">
    <property type="entry name" value="Fmt"/>
</dbReference>
<evidence type="ECO:0000256" key="3">
    <source>
        <dbReference type="ARBA" id="ARBA00022679"/>
    </source>
</evidence>
<evidence type="ECO:0000259" key="7">
    <source>
        <dbReference type="Pfam" id="PF02911"/>
    </source>
</evidence>
<comment type="catalytic activity">
    <reaction evidence="5">
        <text>L-methionyl-tRNA(fMet) + (6R)-10-formyltetrahydrofolate = N-formyl-L-methionyl-tRNA(fMet) + (6S)-5,6,7,8-tetrahydrofolate + H(+)</text>
        <dbReference type="Rhea" id="RHEA:24380"/>
        <dbReference type="Rhea" id="RHEA-COMP:9952"/>
        <dbReference type="Rhea" id="RHEA-COMP:9953"/>
        <dbReference type="ChEBI" id="CHEBI:15378"/>
        <dbReference type="ChEBI" id="CHEBI:57453"/>
        <dbReference type="ChEBI" id="CHEBI:78530"/>
        <dbReference type="ChEBI" id="CHEBI:78844"/>
        <dbReference type="ChEBI" id="CHEBI:195366"/>
        <dbReference type="EC" id="2.1.2.9"/>
    </reaction>
</comment>
<dbReference type="NCBIfam" id="TIGR00460">
    <property type="entry name" value="fmt"/>
    <property type="match status" value="1"/>
</dbReference>
<evidence type="ECO:0000313" key="8">
    <source>
        <dbReference type="EMBL" id="KKR82180.1"/>
    </source>
</evidence>
<dbReference type="InterPro" id="IPR041711">
    <property type="entry name" value="Met-tRNA-FMT_N"/>
</dbReference>
<dbReference type="AlphaFoldDB" id="A0A0G0WD46"/>
<dbReference type="InterPro" id="IPR011034">
    <property type="entry name" value="Formyl_transferase-like_C_sf"/>
</dbReference>
<evidence type="ECO:0000256" key="2">
    <source>
        <dbReference type="ARBA" id="ARBA00012261"/>
    </source>
</evidence>
<dbReference type="EC" id="2.1.2.9" evidence="2 5"/>
<feature type="domain" description="Formyl transferase C-terminal" evidence="7">
    <location>
        <begin position="225"/>
        <end position="253"/>
    </location>
</feature>
<dbReference type="Gene3D" id="3.40.50.12230">
    <property type="match status" value="1"/>
</dbReference>
<reference evidence="8 9" key="1">
    <citation type="journal article" date="2015" name="Nature">
        <title>rRNA introns, odd ribosomes, and small enigmatic genomes across a large radiation of phyla.</title>
        <authorList>
            <person name="Brown C.T."/>
            <person name="Hug L.A."/>
            <person name="Thomas B.C."/>
            <person name="Sharon I."/>
            <person name="Castelle C.J."/>
            <person name="Singh A."/>
            <person name="Wilkins M.J."/>
            <person name="Williams K.H."/>
            <person name="Banfield J.F."/>
        </authorList>
    </citation>
    <scope>NUCLEOTIDE SEQUENCE [LARGE SCALE GENOMIC DNA]</scope>
</reference>
<evidence type="ECO:0000256" key="1">
    <source>
        <dbReference type="ARBA" id="ARBA00010699"/>
    </source>
</evidence>
<comment type="function">
    <text evidence="5">Attaches a formyl group to the free amino group of methionyl-tRNA(fMet). The formyl group appears to play a dual role in the initiator identity of N-formylmethionyl-tRNA by promoting its recognition by IF2 and preventing the misappropriation of this tRNA by the elongation apparatus.</text>
</comment>
<sequence>MKTDPNIIPLVFFGTPSLVVPILQKLTEHFQVQGVVTAPDKPVGRKQILTSSPVAETAQKYGIPVLKPEKLDEEFIKNHLPFLNADLYIVAAYGKILPQQLFNIPRLGALNVHPSLLPKYRGSSPIPAAILNGDKVSGITIIKMDAKMDHGPILYTKEIRMSDQDTFDSLSIKMFEEAAEILIEVIPQYIKGKLTLKEQNHQAATFTKLITKKDGFFEITNPPSLDKLDRMIRAYYPWPTAWTRWNNKVVKFLPEGLVQMEGKKPVKLEEFLRGYPNFPLKEL</sequence>
<protein>
    <recommendedName>
        <fullName evidence="2 5">Methionyl-tRNA formyltransferase</fullName>
        <ecNumber evidence="2 5">2.1.2.9</ecNumber>
    </recommendedName>
</protein>
<organism evidence="8 9">
    <name type="scientific">Candidatus Daviesbacteria bacterium GW2011_GWA2_40_9</name>
    <dbReference type="NCBI Taxonomy" id="1618424"/>
    <lineage>
        <taxon>Bacteria</taxon>
        <taxon>Candidatus Daviesiibacteriota</taxon>
    </lineage>
</organism>
<gene>
    <name evidence="5" type="primary">fmt</name>
    <name evidence="8" type="ORF">UU29_C0017G0016</name>
</gene>
<evidence type="ECO:0000256" key="4">
    <source>
        <dbReference type="ARBA" id="ARBA00022917"/>
    </source>
</evidence>
<accession>A0A0G0WD46</accession>
<dbReference type="CDD" id="cd08646">
    <property type="entry name" value="FMT_core_Met-tRNA-FMT_N"/>
    <property type="match status" value="1"/>
</dbReference>
<comment type="caution">
    <text evidence="8">The sequence shown here is derived from an EMBL/GenBank/DDBJ whole genome shotgun (WGS) entry which is preliminary data.</text>
</comment>
<dbReference type="InterPro" id="IPR001555">
    <property type="entry name" value="GART_AS"/>
</dbReference>
<dbReference type="InterPro" id="IPR005793">
    <property type="entry name" value="Formyl_trans_C"/>
</dbReference>
<dbReference type="InterPro" id="IPR002376">
    <property type="entry name" value="Formyl_transf_N"/>
</dbReference>
<dbReference type="EMBL" id="LCAB01000017">
    <property type="protein sequence ID" value="KKR82180.1"/>
    <property type="molecule type" value="Genomic_DNA"/>
</dbReference>
<comment type="similarity">
    <text evidence="1 5">Belongs to the Fmt family.</text>
</comment>
<feature type="binding site" evidence="5">
    <location>
        <begin position="115"/>
        <end position="118"/>
    </location>
    <ligand>
        <name>(6S)-5,6,7,8-tetrahydrofolate</name>
        <dbReference type="ChEBI" id="CHEBI:57453"/>
    </ligand>
</feature>
<dbReference type="SUPFAM" id="SSF50486">
    <property type="entry name" value="FMT C-terminal domain-like"/>
    <property type="match status" value="1"/>
</dbReference>
<proteinExistence type="inferred from homology"/>
<dbReference type="Pfam" id="PF02911">
    <property type="entry name" value="Formyl_trans_C"/>
    <property type="match status" value="1"/>
</dbReference>
<dbReference type="SUPFAM" id="SSF53328">
    <property type="entry name" value="Formyltransferase"/>
    <property type="match status" value="1"/>
</dbReference>
<dbReference type="PANTHER" id="PTHR11138">
    <property type="entry name" value="METHIONYL-TRNA FORMYLTRANSFERASE"/>
    <property type="match status" value="1"/>
</dbReference>
<keyword evidence="4 5" id="KW-0648">Protein biosynthesis</keyword>
<feature type="domain" description="Formyl transferase N-terminal" evidence="6">
    <location>
        <begin position="11"/>
        <end position="186"/>
    </location>
</feature>
<dbReference type="GO" id="GO:0004479">
    <property type="term" value="F:methionyl-tRNA formyltransferase activity"/>
    <property type="evidence" value="ECO:0007669"/>
    <property type="project" value="UniProtKB-UniRule"/>
</dbReference>
<evidence type="ECO:0000313" key="9">
    <source>
        <dbReference type="Proteomes" id="UP000034601"/>
    </source>
</evidence>
<evidence type="ECO:0000256" key="5">
    <source>
        <dbReference type="HAMAP-Rule" id="MF_00182"/>
    </source>
</evidence>
<dbReference type="Proteomes" id="UP000034601">
    <property type="component" value="Unassembled WGS sequence"/>
</dbReference>
<keyword evidence="3 5" id="KW-0808">Transferase</keyword>